<feature type="region of interest" description="Disordered" evidence="1">
    <location>
        <begin position="1876"/>
        <end position="1905"/>
    </location>
</feature>
<feature type="region of interest" description="Disordered" evidence="1">
    <location>
        <begin position="83"/>
        <end position="102"/>
    </location>
</feature>
<evidence type="ECO:0000313" key="3">
    <source>
        <dbReference type="Proteomes" id="UP000790347"/>
    </source>
</evidence>
<feature type="compositionally biased region" description="Polar residues" evidence="1">
    <location>
        <begin position="1072"/>
        <end position="1085"/>
    </location>
</feature>
<feature type="region of interest" description="Disordered" evidence="1">
    <location>
        <begin position="1407"/>
        <end position="1443"/>
    </location>
</feature>
<feature type="compositionally biased region" description="Low complexity" evidence="1">
    <location>
        <begin position="1663"/>
        <end position="1674"/>
    </location>
</feature>
<feature type="compositionally biased region" description="Acidic residues" evidence="1">
    <location>
        <begin position="985"/>
        <end position="997"/>
    </location>
</feature>
<evidence type="ECO:0000256" key="1">
    <source>
        <dbReference type="SAM" id="MobiDB-lite"/>
    </source>
</evidence>
<name>A0A922KXH8_DERFA</name>
<feature type="compositionally biased region" description="Basic and acidic residues" evidence="1">
    <location>
        <begin position="1590"/>
        <end position="1599"/>
    </location>
</feature>
<feature type="region of interest" description="Disordered" evidence="1">
    <location>
        <begin position="1304"/>
        <end position="1395"/>
    </location>
</feature>
<feature type="region of interest" description="Disordered" evidence="1">
    <location>
        <begin position="177"/>
        <end position="214"/>
    </location>
</feature>
<protein>
    <submittedName>
        <fullName evidence="2">Uncharacterized protein</fullName>
    </submittedName>
</protein>
<dbReference type="EMBL" id="ASGP02000006">
    <property type="protein sequence ID" value="KAH9501679.1"/>
    <property type="molecule type" value="Genomic_DNA"/>
</dbReference>
<feature type="region of interest" description="Disordered" evidence="1">
    <location>
        <begin position="1233"/>
        <end position="1254"/>
    </location>
</feature>
<feature type="compositionally biased region" description="Basic and acidic residues" evidence="1">
    <location>
        <begin position="1304"/>
        <end position="1316"/>
    </location>
</feature>
<organism evidence="2 3">
    <name type="scientific">Dermatophagoides farinae</name>
    <name type="common">American house dust mite</name>
    <dbReference type="NCBI Taxonomy" id="6954"/>
    <lineage>
        <taxon>Eukaryota</taxon>
        <taxon>Metazoa</taxon>
        <taxon>Ecdysozoa</taxon>
        <taxon>Arthropoda</taxon>
        <taxon>Chelicerata</taxon>
        <taxon>Arachnida</taxon>
        <taxon>Acari</taxon>
        <taxon>Acariformes</taxon>
        <taxon>Sarcoptiformes</taxon>
        <taxon>Astigmata</taxon>
        <taxon>Psoroptidia</taxon>
        <taxon>Analgoidea</taxon>
        <taxon>Pyroglyphidae</taxon>
        <taxon>Dermatophagoidinae</taxon>
        <taxon>Dermatophagoides</taxon>
    </lineage>
</organism>
<feature type="region of interest" description="Disordered" evidence="1">
    <location>
        <begin position="1590"/>
        <end position="1624"/>
    </location>
</feature>
<feature type="compositionally biased region" description="Polar residues" evidence="1">
    <location>
        <begin position="1818"/>
        <end position="1836"/>
    </location>
</feature>
<feature type="region of interest" description="Disordered" evidence="1">
    <location>
        <begin position="970"/>
        <end position="997"/>
    </location>
</feature>
<feature type="region of interest" description="Disordered" evidence="1">
    <location>
        <begin position="1816"/>
        <end position="1837"/>
    </location>
</feature>
<feature type="compositionally biased region" description="Low complexity" evidence="1">
    <location>
        <begin position="1094"/>
        <end position="1105"/>
    </location>
</feature>
<feature type="compositionally biased region" description="Low complexity" evidence="1">
    <location>
        <begin position="1325"/>
        <end position="1384"/>
    </location>
</feature>
<feature type="region of interest" description="Disordered" evidence="1">
    <location>
        <begin position="464"/>
        <end position="484"/>
    </location>
</feature>
<proteinExistence type="predicted"/>
<dbReference type="Proteomes" id="UP000790347">
    <property type="component" value="Unassembled WGS sequence"/>
</dbReference>
<feature type="compositionally biased region" description="Polar residues" evidence="1">
    <location>
        <begin position="1600"/>
        <end position="1623"/>
    </location>
</feature>
<feature type="compositionally biased region" description="Polar residues" evidence="1">
    <location>
        <begin position="1888"/>
        <end position="1897"/>
    </location>
</feature>
<reference evidence="2" key="2">
    <citation type="journal article" date="2022" name="Res Sq">
        <title>Comparative Genomics Reveals Insights into the Divergent Evolution of Astigmatic Mites and Household Pest Adaptations.</title>
        <authorList>
            <person name="Xiong Q."/>
            <person name="Wan A.T.-Y."/>
            <person name="Liu X.-Y."/>
            <person name="Fung C.S.-H."/>
            <person name="Xiao X."/>
            <person name="Malainual N."/>
            <person name="Hou J."/>
            <person name="Wang L."/>
            <person name="Wang M."/>
            <person name="Yang K."/>
            <person name="Cui Y."/>
            <person name="Leung E."/>
            <person name="Nong W."/>
            <person name="Shin S.-K."/>
            <person name="Au S."/>
            <person name="Jeong K.Y."/>
            <person name="Chew F.T."/>
            <person name="Hui J."/>
            <person name="Leung T.F."/>
            <person name="Tungtrongchitr A."/>
            <person name="Zhong N."/>
            <person name="Liu Z."/>
            <person name="Tsui S."/>
        </authorList>
    </citation>
    <scope>NUCLEOTIDE SEQUENCE</scope>
    <source>
        <strain evidence="2">Derf</strain>
        <tissue evidence="2">Whole organism</tissue>
    </source>
</reference>
<feature type="compositionally biased region" description="Low complexity" evidence="1">
    <location>
        <begin position="468"/>
        <end position="484"/>
    </location>
</feature>
<feature type="region of interest" description="Disordered" evidence="1">
    <location>
        <begin position="361"/>
        <end position="380"/>
    </location>
</feature>
<feature type="compositionally biased region" description="Low complexity" evidence="1">
    <location>
        <begin position="560"/>
        <end position="569"/>
    </location>
</feature>
<feature type="compositionally biased region" description="Basic and acidic residues" evidence="1">
    <location>
        <begin position="1694"/>
        <end position="1706"/>
    </location>
</feature>
<sequence length="2255" mass="257177">MEKNVFMYETLFEDYQLLKQSNQRSGNGEKFSHLNHNLFQQQQQQKQPLLNDKHIEQFNQFDDDDQTFSTHLSIILNDNNHDQVNQIDFPPQSSSSLSLPSSNLTGKNLSKKSIFCCHLPSSSSTLTTTTSPSSSSSSSFKIVNDNKVNDVNKYHCCHIGKKCANIKCCCHNVNNDNSSSSNNNNNNNDFDDDNHINHNVNDHHQQQQKVQQQKRSNILIQNDDNIFDHHILNIHSDDDDHHHRNRKKFVTRTNNNHNRKSDSNHHDIAHNHNDDDQCNKNIHDDDDDEHNVNVIESNRIDHHHHSVGCIYHQNHNHHKNQHSKSLNCVIHSGDDQHHFNDHHCFIKKLVHKNYIKKRPINNNSTTTTTDNNTTTIINDNHNSSDDDIVDCLLKPSLFENCTIFDFDQNFTTIINESDNKQYHDDDDDKNVNNDNRLLSSSLFLAQNNDNPDPNKQSLLPFLRKHQKSLSSSSTSSSDSSNKLNSSISDFYPNLNDKEKFELPLKNRTDKNSETKEKIKILKNTDTCCCCPQKFINHPSSSLDPNNPLDSIFNNSDNKRQSIQQQQQQQDNEKQQQNLSNNFQLERQQYIDDREIETKTNPIHRSSNELNEFTTSVVLQQNDHRFTNNNNNNNNDDDDDDDNCQATTYIDKIRLNNNINNSNVTINKFHKSSVSNNINKIGDHDGRYGIKISNLTNTQVKTNLYNQHQHHHPGCQLKRRPRRQQQQSLVNCCRHRKQRYQDRHLLWLQQSTPSSSSSSSSSTSCVLYNNSANNFVGGGRCCLKSSDISKFQTPSSLNLNYHSTKRQFRQQQQQQKQGTNKTNDCLIFKIDENQQRFLEQQQQQQQKHLLKIDRQFCSDSSKKLNEYRKIFDTTFKTGSNQTINENLVHGKMHQKKGILIISANKKQSGIKMDNDMNRNNNNNNVKKLVPKKRVAFVELDPEIIGFRCPTDDEDDDQDLLDFVHHQNRYGKSSILNENNDNHNEIIDDDNDDDSSESDDLELKKITAANTLFNSNYGNFKCFSDGVLGRNKTSTNDGPVKFKISDSYQQPLPETVIINKQTNSIRQMFEKNQKNTTNDGDLMTNGSKPPPSSMANINQQNGNNNNNKENEKRLAVNFVDVSENINHQNISATSTGSTTITTTTINNKDNGNQNVPKIPKVKLQLSNIGNNVQLSTITNGTLLEKKIKEIDIDRIRIPRASIQTTTKTVPTTIVTVKQQNNEDDISDNLKSDIKCENHQHDNNNDDDDHKSEIAVNGSDSSSVILVDNREGSILTLDSKNLSQIDHHTTTNGSELFYLPPVSCTGKKSDNNKSSDNNHNHHHHNLDTLSQSSSSSGCCSVTNSSSSSTMASSSSSSSSHSTSPTNIETCSSSSSSSPDSLESAPDSYDSSTKFLSDGNDDEILETVKEEEDFNNNNNNGKAFQIKNNSSKHHDNGSSEQQQAAQKVENQPITMAFITNHSSSNRPEIFDHLHNQGNNNNLHFIQHQQQQFEDENENIDGPDENYVVFQPNRLSTCIKTKESICNVETIQQQSKELKSRHTSTIVINSNGSSEITTTSSILTNGSLKHSDSLSSEDKRSQMLAKMALDLKLHRNDHDNHRDSSSTPTDNLSRSDSNQSSVISSKTNESFRERLIREAYETNSIDDANDSVDNHRGEIVFGKSINNNNKIKKGSISSDDSSDDDCNVDDDNSDDDDENVNHSDSSDISDHDDTDDNSVNNNDSDSNEKFTNSSNPTAKKSISKLFKNVVTFNANNKKKYKKIVQKNLRKTSKFISETTQQIRMDTTDMVRRLKNDKKSTTSEKDGFYSTLEQKVRHGKWNLMGSSSPSKHQTGFNGSSTETLDEEPTLVKIKRLESTKYIKPPTLLQSKKFNLTLNNIKEENGETLPPSPPNNFNDINDSQPPKPPVRRTKAINRTVGISAEKTIEYLEQKMNVIIEDVDNLDDCVDIIEDFRVSLKDCRFYRINLNSLNIEAHLLTSKTFWVTCYDSNLRQHHYDSQPCLVLEKKWSDFLTITTFCDRLNRSFTKDNRQMLVDSIVLQLYCILARFEMGTTRHDHHQQQTTDNQSKHRNHPPLTVGDMNDALVGISVNDNQEIVDVLLLLPSKTIEVDDNDEKGSLELDSLSMMQAFCLQVFLMRLTRLISSNQSEENRKQSNRSSHYNNVSKRLQTFTTLSELKILSAIDIFHIVDYNEKDPSMIGQQIRSWINDHRQPQELKRRYISVNNNENSNISILDYLELDFVVNTKTQNVSDLVYKDHLEQ</sequence>
<feature type="region of interest" description="Disordered" evidence="1">
    <location>
        <begin position="1663"/>
        <end position="1734"/>
    </location>
</feature>
<feature type="region of interest" description="Disordered" evidence="1">
    <location>
        <begin position="623"/>
        <end position="642"/>
    </location>
</feature>
<feature type="region of interest" description="Disordered" evidence="1">
    <location>
        <begin position="1070"/>
        <end position="1106"/>
    </location>
</feature>
<feature type="region of interest" description="Disordered" evidence="1">
    <location>
        <begin position="122"/>
        <end position="141"/>
    </location>
</feature>
<feature type="compositionally biased region" description="Basic residues" evidence="1">
    <location>
        <begin position="707"/>
        <end position="722"/>
    </location>
</feature>
<feature type="compositionally biased region" description="Polar residues" evidence="1">
    <location>
        <begin position="1724"/>
        <end position="1734"/>
    </location>
</feature>
<feature type="compositionally biased region" description="Basic and acidic residues" evidence="1">
    <location>
        <begin position="193"/>
        <end position="205"/>
    </location>
</feature>
<keyword evidence="3" id="KW-1185">Reference proteome</keyword>
<feature type="compositionally biased region" description="Basic and acidic residues" evidence="1">
    <location>
        <begin position="259"/>
        <end position="283"/>
    </location>
</feature>
<comment type="caution">
    <text evidence="2">The sequence shown here is derived from an EMBL/GenBank/DDBJ whole genome shotgun (WGS) entry which is preliminary data.</text>
</comment>
<accession>A0A922KXH8</accession>
<gene>
    <name evidence="2" type="ORF">DERF_012507</name>
</gene>
<feature type="region of interest" description="Disordered" evidence="1">
    <location>
        <begin position="249"/>
        <end position="289"/>
    </location>
</feature>
<feature type="compositionally biased region" description="Basic and acidic residues" evidence="1">
    <location>
        <begin position="1233"/>
        <end position="1250"/>
    </location>
</feature>
<feature type="compositionally biased region" description="Low complexity" evidence="1">
    <location>
        <begin position="177"/>
        <end position="188"/>
    </location>
</feature>
<feature type="compositionally biased region" description="Polar residues" evidence="1">
    <location>
        <begin position="538"/>
        <end position="555"/>
    </location>
</feature>
<feature type="compositionally biased region" description="Polar residues" evidence="1">
    <location>
        <begin position="1434"/>
        <end position="1443"/>
    </location>
</feature>
<feature type="compositionally biased region" description="Acidic residues" evidence="1">
    <location>
        <begin position="1675"/>
        <end position="1693"/>
    </location>
</feature>
<feature type="region of interest" description="Disordered" evidence="1">
    <location>
        <begin position="538"/>
        <end position="576"/>
    </location>
</feature>
<evidence type="ECO:0000313" key="2">
    <source>
        <dbReference type="EMBL" id="KAH9501679.1"/>
    </source>
</evidence>
<feature type="region of interest" description="Disordered" evidence="1">
    <location>
        <begin position="706"/>
        <end position="728"/>
    </location>
</feature>
<feature type="compositionally biased region" description="Low complexity" evidence="1">
    <location>
        <begin position="90"/>
        <end position="102"/>
    </location>
</feature>
<reference evidence="2" key="1">
    <citation type="submission" date="2013-05" db="EMBL/GenBank/DDBJ databases">
        <authorList>
            <person name="Yim A.K.Y."/>
            <person name="Chan T.F."/>
            <person name="Ji K.M."/>
            <person name="Liu X.Y."/>
            <person name="Zhou J.W."/>
            <person name="Li R.Q."/>
            <person name="Yang K.Y."/>
            <person name="Li J."/>
            <person name="Li M."/>
            <person name="Law P.T.W."/>
            <person name="Wu Y.L."/>
            <person name="Cai Z.L."/>
            <person name="Qin H."/>
            <person name="Bao Y."/>
            <person name="Leung R.K.K."/>
            <person name="Ng P.K.S."/>
            <person name="Zou J."/>
            <person name="Zhong X.J."/>
            <person name="Ran P.X."/>
            <person name="Zhong N.S."/>
            <person name="Liu Z.G."/>
            <person name="Tsui S.K.W."/>
        </authorList>
    </citation>
    <scope>NUCLEOTIDE SEQUENCE</scope>
    <source>
        <strain evidence="2">Derf</strain>
        <tissue evidence="2">Whole organism</tissue>
    </source>
</reference>